<accession>A0A8R1URN3</accession>
<evidence type="ECO:0000313" key="4">
    <source>
        <dbReference type="Proteomes" id="UP000005239"/>
    </source>
</evidence>
<reference evidence="3" key="2">
    <citation type="submission" date="2022-06" db="UniProtKB">
        <authorList>
            <consortium name="EnsemblMetazoa"/>
        </authorList>
    </citation>
    <scope>IDENTIFICATION</scope>
    <source>
        <strain evidence="3">PS312</strain>
    </source>
</reference>
<proteinExistence type="predicted"/>
<dbReference type="AlphaFoldDB" id="A0A2A6B8A7"/>
<keyword evidence="2" id="KW-0812">Transmembrane</keyword>
<evidence type="ECO:0000256" key="1">
    <source>
        <dbReference type="SAM" id="MobiDB-lite"/>
    </source>
</evidence>
<organism evidence="3 4">
    <name type="scientific">Pristionchus pacificus</name>
    <name type="common">Parasitic nematode worm</name>
    <dbReference type="NCBI Taxonomy" id="54126"/>
    <lineage>
        <taxon>Eukaryota</taxon>
        <taxon>Metazoa</taxon>
        <taxon>Ecdysozoa</taxon>
        <taxon>Nematoda</taxon>
        <taxon>Chromadorea</taxon>
        <taxon>Rhabditida</taxon>
        <taxon>Rhabditina</taxon>
        <taxon>Diplogasteromorpha</taxon>
        <taxon>Diplogasteroidea</taxon>
        <taxon>Neodiplogasteridae</taxon>
        <taxon>Pristionchus</taxon>
    </lineage>
</organism>
<keyword evidence="4" id="KW-1185">Reference proteome</keyword>
<reference evidence="4" key="1">
    <citation type="journal article" date="2008" name="Nat. Genet.">
        <title>The Pristionchus pacificus genome provides a unique perspective on nematode lifestyle and parasitism.</title>
        <authorList>
            <person name="Dieterich C."/>
            <person name="Clifton S.W."/>
            <person name="Schuster L.N."/>
            <person name="Chinwalla A."/>
            <person name="Delehaunty K."/>
            <person name="Dinkelacker I."/>
            <person name="Fulton L."/>
            <person name="Fulton R."/>
            <person name="Godfrey J."/>
            <person name="Minx P."/>
            <person name="Mitreva M."/>
            <person name="Roeseler W."/>
            <person name="Tian H."/>
            <person name="Witte H."/>
            <person name="Yang S.P."/>
            <person name="Wilson R.K."/>
            <person name="Sommer R.J."/>
        </authorList>
    </citation>
    <scope>NUCLEOTIDE SEQUENCE [LARGE SCALE GENOMIC DNA]</scope>
    <source>
        <strain evidence="4">PS312</strain>
    </source>
</reference>
<dbReference type="EnsemblMetazoa" id="PPA35385.1">
    <property type="protein sequence ID" value="PPA35385.1"/>
    <property type="gene ID" value="WBGene00273754"/>
</dbReference>
<feature type="transmembrane region" description="Helical" evidence="2">
    <location>
        <begin position="23"/>
        <end position="42"/>
    </location>
</feature>
<dbReference type="Proteomes" id="UP000005239">
    <property type="component" value="Unassembled WGS sequence"/>
</dbReference>
<accession>A0A2A6B8A7</accession>
<feature type="region of interest" description="Disordered" evidence="1">
    <location>
        <begin position="82"/>
        <end position="114"/>
    </location>
</feature>
<evidence type="ECO:0000256" key="2">
    <source>
        <dbReference type="SAM" id="Phobius"/>
    </source>
</evidence>
<protein>
    <submittedName>
        <fullName evidence="3">Uncharacterized protein</fullName>
    </submittedName>
</protein>
<sequence length="114" mass="12564">MDATTTTTTTTTESPCTESNTQLYIWMFVGVAIILVTIVSLIKWYCRHKLIAAAVERQQEANADMAQCAAPPCQPAMMPVAQRRNGKTPVASKQAHSEQNTKTEREMESGSTEE</sequence>
<gene>
    <name evidence="3" type="primary">WBGene00273754</name>
</gene>
<feature type="compositionally biased region" description="Basic and acidic residues" evidence="1">
    <location>
        <begin position="95"/>
        <end position="108"/>
    </location>
</feature>
<evidence type="ECO:0000313" key="3">
    <source>
        <dbReference type="EnsemblMetazoa" id="PPA35385.1"/>
    </source>
</evidence>
<name>A0A2A6B8A7_PRIPA</name>
<keyword evidence="2" id="KW-0472">Membrane</keyword>
<keyword evidence="2" id="KW-1133">Transmembrane helix</keyword>